<proteinExistence type="predicted"/>
<reference evidence="2 3" key="1">
    <citation type="submission" date="2016-04" db="EMBL/GenBank/DDBJ databases">
        <title>A degradative enzymes factory behind the ericoid mycorrhizal symbiosis.</title>
        <authorList>
            <consortium name="DOE Joint Genome Institute"/>
            <person name="Martino E."/>
            <person name="Morin E."/>
            <person name="Grelet G."/>
            <person name="Kuo A."/>
            <person name="Kohler A."/>
            <person name="Daghino S."/>
            <person name="Barry K."/>
            <person name="Choi C."/>
            <person name="Cichocki N."/>
            <person name="Clum A."/>
            <person name="Copeland A."/>
            <person name="Hainaut M."/>
            <person name="Haridas S."/>
            <person name="Labutti K."/>
            <person name="Lindquist E."/>
            <person name="Lipzen A."/>
            <person name="Khouja H.-R."/>
            <person name="Murat C."/>
            <person name="Ohm R."/>
            <person name="Olson A."/>
            <person name="Spatafora J."/>
            <person name="Veneault-Fourrey C."/>
            <person name="Henrissat B."/>
            <person name="Grigoriev I."/>
            <person name="Martin F."/>
            <person name="Perotto S."/>
        </authorList>
    </citation>
    <scope>NUCLEOTIDE SEQUENCE [LARGE SCALE GENOMIC DNA]</scope>
    <source>
        <strain evidence="2 3">E</strain>
    </source>
</reference>
<evidence type="ECO:0000313" key="2">
    <source>
        <dbReference type="EMBL" id="PMD51339.1"/>
    </source>
</evidence>
<dbReference type="EMBL" id="KZ613912">
    <property type="protein sequence ID" value="PMD51339.1"/>
    <property type="molecule type" value="Genomic_DNA"/>
</dbReference>
<dbReference type="InParanoid" id="A0A2J6SKN4"/>
<evidence type="ECO:0000313" key="3">
    <source>
        <dbReference type="Proteomes" id="UP000235371"/>
    </source>
</evidence>
<organism evidence="2 3">
    <name type="scientific">Hyaloscypha bicolor E</name>
    <dbReference type="NCBI Taxonomy" id="1095630"/>
    <lineage>
        <taxon>Eukaryota</taxon>
        <taxon>Fungi</taxon>
        <taxon>Dikarya</taxon>
        <taxon>Ascomycota</taxon>
        <taxon>Pezizomycotina</taxon>
        <taxon>Leotiomycetes</taxon>
        <taxon>Helotiales</taxon>
        <taxon>Hyaloscyphaceae</taxon>
        <taxon>Hyaloscypha</taxon>
        <taxon>Hyaloscypha bicolor</taxon>
    </lineage>
</organism>
<evidence type="ECO:0000256" key="1">
    <source>
        <dbReference type="SAM" id="MobiDB-lite"/>
    </source>
</evidence>
<protein>
    <submittedName>
        <fullName evidence="2">Uncharacterized protein</fullName>
    </submittedName>
</protein>
<feature type="compositionally biased region" description="Polar residues" evidence="1">
    <location>
        <begin position="17"/>
        <end position="30"/>
    </location>
</feature>
<dbReference type="RefSeq" id="XP_024728243.1">
    <property type="nucleotide sequence ID" value="XM_024887491.1"/>
</dbReference>
<dbReference type="GeneID" id="36595567"/>
<accession>A0A2J6SKN4</accession>
<dbReference type="OrthoDB" id="3554402at2759"/>
<feature type="region of interest" description="Disordered" evidence="1">
    <location>
        <begin position="144"/>
        <end position="173"/>
    </location>
</feature>
<feature type="region of interest" description="Disordered" evidence="1">
    <location>
        <begin position="252"/>
        <end position="276"/>
    </location>
</feature>
<dbReference type="AlphaFoldDB" id="A0A2J6SKN4"/>
<name>A0A2J6SKN4_9HELO</name>
<sequence length="276" mass="30762">MRYIHVIRQRQECLATSADSTSMTMDQTEPTLPRPGHDEREPMTAHNLLRHRSSLASCTLTSTRAFRSRPDKIVKSGKVIEDPIRLFGRFVSAVISDALEDIQPLLGESKAIILIIQEILVRDLCLKAPTIAQFLAQEILKHSGDDSEPEVQGSQERGSGINPKRLSRRRKQLDPTYRLPKSSRARVDICKDGAEDLYGASGDFLVSNDPVTYRTGYDEITINQSSNSLMIEKPLLKYEGDLSEIAVKELPQEGVQGQSSAYGHSVSSMDSESQLY</sequence>
<keyword evidence="3" id="KW-1185">Reference proteome</keyword>
<feature type="compositionally biased region" description="Polar residues" evidence="1">
    <location>
        <begin position="255"/>
        <end position="276"/>
    </location>
</feature>
<gene>
    <name evidence="2" type="ORF">K444DRAFT_669181</name>
</gene>
<dbReference type="Proteomes" id="UP000235371">
    <property type="component" value="Unassembled WGS sequence"/>
</dbReference>
<feature type="region of interest" description="Disordered" evidence="1">
    <location>
        <begin position="15"/>
        <end position="38"/>
    </location>
</feature>